<evidence type="ECO:0000256" key="3">
    <source>
        <dbReference type="ARBA" id="ARBA00022705"/>
    </source>
</evidence>
<comment type="similarity">
    <text evidence="2 6">Belongs to the DNA polymerase epsilon subunit B family.</text>
</comment>
<evidence type="ECO:0000259" key="8">
    <source>
        <dbReference type="Pfam" id="PF12213"/>
    </source>
</evidence>
<comment type="subcellular location">
    <subcellularLocation>
        <location evidence="1 6">Nucleus</location>
    </subcellularLocation>
</comment>
<evidence type="ECO:0000256" key="5">
    <source>
        <dbReference type="ARBA" id="ARBA00023242"/>
    </source>
</evidence>
<comment type="caution">
    <text evidence="9">The sequence shown here is derived from an EMBL/GenBank/DDBJ whole genome shotgun (WGS) entry which is preliminary data.</text>
</comment>
<protein>
    <recommendedName>
        <fullName evidence="6">DNA polymerase epsilon subunit</fullName>
    </recommendedName>
    <alternativeName>
        <fullName evidence="6">DNA polymerase II subunit 2</fullName>
    </alternativeName>
</protein>
<evidence type="ECO:0000256" key="6">
    <source>
        <dbReference type="PIRNR" id="PIRNR000799"/>
    </source>
</evidence>
<keyword evidence="4 6" id="KW-0238">DNA-binding</keyword>
<dbReference type="PIRSF" id="PIRSF000799">
    <property type="entry name" value="DNA_pol_eps_2"/>
    <property type="match status" value="1"/>
</dbReference>
<accession>A0ABQ9GPV7</accession>
<dbReference type="PANTHER" id="PTHR12708">
    <property type="entry name" value="DNA POLYMERASE EPSILON SUBUNIT B"/>
    <property type="match status" value="1"/>
</dbReference>
<dbReference type="EMBL" id="JARBHB010000010">
    <property type="protein sequence ID" value="KAJ8874034.1"/>
    <property type="molecule type" value="Genomic_DNA"/>
</dbReference>
<feature type="domain" description="DNA polymerase alpha/delta/epsilon subunit B" evidence="7">
    <location>
        <begin position="292"/>
        <end position="491"/>
    </location>
</feature>
<dbReference type="Pfam" id="PF04042">
    <property type="entry name" value="DNA_pol_E_B"/>
    <property type="match status" value="1"/>
</dbReference>
<reference evidence="9 10" key="1">
    <citation type="submission" date="2023-02" db="EMBL/GenBank/DDBJ databases">
        <title>LHISI_Scaffold_Assembly.</title>
        <authorList>
            <person name="Stuart O.P."/>
            <person name="Cleave R."/>
            <person name="Magrath M.J.L."/>
            <person name="Mikheyev A.S."/>
        </authorList>
    </citation>
    <scope>NUCLEOTIDE SEQUENCE [LARGE SCALE GENOMIC DNA]</scope>
    <source>
        <strain evidence="9">Daus_M_001</strain>
        <tissue evidence="9">Leg muscle</tissue>
    </source>
</reference>
<proteinExistence type="inferred from homology"/>
<feature type="domain" description="DNA polymerase epsilon subunit B N-terminal" evidence="8">
    <location>
        <begin position="5"/>
        <end position="72"/>
    </location>
</feature>
<dbReference type="InterPro" id="IPR016266">
    <property type="entry name" value="POLE2"/>
</dbReference>
<dbReference type="Gene3D" id="3.60.21.60">
    <property type="match status" value="1"/>
</dbReference>
<gene>
    <name evidence="9" type="ORF">PR048_024874</name>
</gene>
<dbReference type="Pfam" id="PF12213">
    <property type="entry name" value="Dpoe2NT"/>
    <property type="match status" value="1"/>
</dbReference>
<organism evidence="9 10">
    <name type="scientific">Dryococelus australis</name>
    <dbReference type="NCBI Taxonomy" id="614101"/>
    <lineage>
        <taxon>Eukaryota</taxon>
        <taxon>Metazoa</taxon>
        <taxon>Ecdysozoa</taxon>
        <taxon>Arthropoda</taxon>
        <taxon>Hexapoda</taxon>
        <taxon>Insecta</taxon>
        <taxon>Pterygota</taxon>
        <taxon>Neoptera</taxon>
        <taxon>Polyneoptera</taxon>
        <taxon>Phasmatodea</taxon>
        <taxon>Verophasmatodea</taxon>
        <taxon>Anareolatae</taxon>
        <taxon>Phasmatidae</taxon>
        <taxon>Eurycanthinae</taxon>
        <taxon>Dryococelus</taxon>
    </lineage>
</organism>
<comment type="function">
    <text evidence="6">Participates in DNA repair and in chromosomal DNA replication.</text>
</comment>
<dbReference type="PANTHER" id="PTHR12708:SF0">
    <property type="entry name" value="DNA POLYMERASE EPSILON SUBUNIT 2"/>
    <property type="match status" value="1"/>
</dbReference>
<sequence length="531" mass="60063">MDDVNLRKKIDTTFKLYGFTLRRDAQNLLVDQLRPVTSTERQEWLERFTEYIQKQSLESAVIEKSVIETTVKASFECLRSGLEKTETVFSVISSFEIPRFSYDLERKKFIKSNDPPPELFAPPVDKASIYRNRYTILQQRTARHELFTPVVVGTDSDVAAQKFRLHPVEFLLSFAGKLDNVIVLGMLAQLQEGRFFLEDPTGIVQLDLSEAISFFTAYHTGLYCENCFVLAEGWYEDRIFYIQGLGFPPAESSKSSRAYYGNVNTFGGPSTVSLKTSSKLLKHEQENQDAMIIFLADVWLDQFKVMEKLRQLFMGYSECPPVAFVMMGNFLSCQSGSGQSQLLRKHLHALADLILQFPDLVQKSQFVLVPGPIDPACPNILPRPALPSHIAEEFLSRLPSAVLATNPCRLQYCTQEIIVVRQDLVTKLCRNTIHFPSSGEIADHFAKTILCQAHLTPLPLSVCPLYWAFDTALQLYPLPDVIVVADTFNAFNSSYMGCIVTNPGSFPKSEFSFKVYIPTSRQIEDSQLPSD</sequence>
<evidence type="ECO:0000313" key="9">
    <source>
        <dbReference type="EMBL" id="KAJ8874034.1"/>
    </source>
</evidence>
<evidence type="ECO:0000313" key="10">
    <source>
        <dbReference type="Proteomes" id="UP001159363"/>
    </source>
</evidence>
<dbReference type="Proteomes" id="UP001159363">
    <property type="component" value="Chromosome 9"/>
</dbReference>
<name>A0ABQ9GPV7_9NEOP</name>
<evidence type="ECO:0000256" key="2">
    <source>
        <dbReference type="ARBA" id="ARBA00009560"/>
    </source>
</evidence>
<evidence type="ECO:0000259" key="7">
    <source>
        <dbReference type="Pfam" id="PF04042"/>
    </source>
</evidence>
<keyword evidence="5 6" id="KW-0539">Nucleus</keyword>
<dbReference type="InterPro" id="IPR007185">
    <property type="entry name" value="DNA_pol_a/d/e_bsu"/>
</dbReference>
<dbReference type="InterPro" id="IPR024639">
    <property type="entry name" value="DNA_pol_e_bsu_N"/>
</dbReference>
<keyword evidence="3 6" id="KW-0235">DNA replication</keyword>
<keyword evidence="10" id="KW-1185">Reference proteome</keyword>
<evidence type="ECO:0000256" key="4">
    <source>
        <dbReference type="ARBA" id="ARBA00023125"/>
    </source>
</evidence>
<evidence type="ECO:0000256" key="1">
    <source>
        <dbReference type="ARBA" id="ARBA00004123"/>
    </source>
</evidence>
<dbReference type="Gene3D" id="1.10.8.60">
    <property type="match status" value="1"/>
</dbReference>